<keyword evidence="2" id="KW-1185">Reference proteome</keyword>
<evidence type="ECO:0000313" key="1">
    <source>
        <dbReference type="EMBL" id="KAJ8133539.1"/>
    </source>
</evidence>
<protein>
    <submittedName>
        <fullName evidence="1">Uncharacterized protein</fullName>
    </submittedName>
</protein>
<dbReference type="EMBL" id="JAPUUL010000006">
    <property type="protein sequence ID" value="KAJ8133539.1"/>
    <property type="molecule type" value="Genomic_DNA"/>
</dbReference>
<reference evidence="1" key="1">
    <citation type="submission" date="2022-12" db="EMBL/GenBank/DDBJ databases">
        <title>Genome Sequence of Lasiodiplodia mahajangana.</title>
        <authorList>
            <person name="Buettner E."/>
        </authorList>
    </citation>
    <scope>NUCLEOTIDE SEQUENCE</scope>
    <source>
        <strain evidence="1">VT137</strain>
    </source>
</reference>
<accession>A0ACC2K1T9</accession>
<name>A0ACC2K1T9_9PEZI</name>
<dbReference type="Proteomes" id="UP001153332">
    <property type="component" value="Unassembled WGS sequence"/>
</dbReference>
<sequence>MASGFTYLITGANRGIGQGLVATFLQEPSTTVIAAVRDVFTESAKALEFLPRAEGSRLIIIKIDSAVENDAAEAADALVSKHGVSSLDVVIANAGISHSGTSIAKTPASTLLEHISINVVAPIQLFQATAPLLRASQSGRPTFVALTSVVGSIGGMELLKELPPALSPYGGSKAALNWFIRRLHFEETWLTSFVIHPGLVLTDMAEQTFGAAGVDPRTIGGIEIEESVQGIASRIRSATKDISGTFQTYDGQVLPW</sequence>
<comment type="caution">
    <text evidence="1">The sequence shown here is derived from an EMBL/GenBank/DDBJ whole genome shotgun (WGS) entry which is preliminary data.</text>
</comment>
<gene>
    <name evidence="1" type="ORF">O1611_g90</name>
</gene>
<evidence type="ECO:0000313" key="2">
    <source>
        <dbReference type="Proteomes" id="UP001153332"/>
    </source>
</evidence>
<proteinExistence type="predicted"/>
<organism evidence="1 2">
    <name type="scientific">Lasiodiplodia mahajangana</name>
    <dbReference type="NCBI Taxonomy" id="1108764"/>
    <lineage>
        <taxon>Eukaryota</taxon>
        <taxon>Fungi</taxon>
        <taxon>Dikarya</taxon>
        <taxon>Ascomycota</taxon>
        <taxon>Pezizomycotina</taxon>
        <taxon>Dothideomycetes</taxon>
        <taxon>Dothideomycetes incertae sedis</taxon>
        <taxon>Botryosphaeriales</taxon>
        <taxon>Botryosphaeriaceae</taxon>
        <taxon>Lasiodiplodia</taxon>
    </lineage>
</organism>